<name>A0A2A2M5I1_9BILA</name>
<reference evidence="2 3" key="1">
    <citation type="journal article" date="2017" name="Curr. Biol.">
        <title>Genome architecture and evolution of a unichromosomal asexual nematode.</title>
        <authorList>
            <person name="Fradin H."/>
            <person name="Zegar C."/>
            <person name="Gutwein M."/>
            <person name="Lucas J."/>
            <person name="Kovtun M."/>
            <person name="Corcoran D."/>
            <person name="Baugh L.R."/>
            <person name="Kiontke K."/>
            <person name="Gunsalus K."/>
            <person name="Fitch D.H."/>
            <person name="Piano F."/>
        </authorList>
    </citation>
    <scope>NUCLEOTIDE SEQUENCE [LARGE SCALE GENOMIC DNA]</scope>
    <source>
        <strain evidence="2">PF1309</strain>
    </source>
</reference>
<feature type="region of interest" description="Disordered" evidence="1">
    <location>
        <begin position="35"/>
        <end position="69"/>
    </location>
</feature>
<protein>
    <submittedName>
        <fullName evidence="2">Uncharacterized protein</fullName>
    </submittedName>
</protein>
<evidence type="ECO:0000256" key="1">
    <source>
        <dbReference type="SAM" id="MobiDB-lite"/>
    </source>
</evidence>
<gene>
    <name evidence="2" type="ORF">WR25_04092</name>
</gene>
<evidence type="ECO:0000313" key="3">
    <source>
        <dbReference type="Proteomes" id="UP000218231"/>
    </source>
</evidence>
<comment type="caution">
    <text evidence="2">The sequence shown here is derived from an EMBL/GenBank/DDBJ whole genome shotgun (WGS) entry which is preliminary data.</text>
</comment>
<feature type="compositionally biased region" description="Polar residues" evidence="1">
    <location>
        <begin position="50"/>
        <end position="62"/>
    </location>
</feature>
<organism evidence="2 3">
    <name type="scientific">Diploscapter pachys</name>
    <dbReference type="NCBI Taxonomy" id="2018661"/>
    <lineage>
        <taxon>Eukaryota</taxon>
        <taxon>Metazoa</taxon>
        <taxon>Ecdysozoa</taxon>
        <taxon>Nematoda</taxon>
        <taxon>Chromadorea</taxon>
        <taxon>Rhabditida</taxon>
        <taxon>Rhabditina</taxon>
        <taxon>Rhabditomorpha</taxon>
        <taxon>Rhabditoidea</taxon>
        <taxon>Rhabditidae</taxon>
        <taxon>Diploscapter</taxon>
    </lineage>
</organism>
<accession>A0A2A2M5I1</accession>
<dbReference type="EMBL" id="LIAE01004613">
    <property type="protein sequence ID" value="PAV93720.1"/>
    <property type="molecule type" value="Genomic_DNA"/>
</dbReference>
<proteinExistence type="predicted"/>
<dbReference type="AlphaFoldDB" id="A0A2A2M5I1"/>
<keyword evidence="3" id="KW-1185">Reference proteome</keyword>
<sequence>MMFRSNSKRDSAKKPTVINRSWTIATIVDTPNCHSNRTIANRPMPRIARTTASTPLRISSPDTLLDTVE</sequence>
<evidence type="ECO:0000313" key="2">
    <source>
        <dbReference type="EMBL" id="PAV93720.1"/>
    </source>
</evidence>
<dbReference type="Proteomes" id="UP000218231">
    <property type="component" value="Unassembled WGS sequence"/>
</dbReference>